<dbReference type="GO" id="GO:0005524">
    <property type="term" value="F:ATP binding"/>
    <property type="evidence" value="ECO:0007669"/>
    <property type="project" value="UniProtKB-KW"/>
</dbReference>
<proteinExistence type="predicted"/>
<dbReference type="InterPro" id="IPR050173">
    <property type="entry name" value="ABC_transporter_C-like"/>
</dbReference>
<dbReference type="SMART" id="SM00382">
    <property type="entry name" value="AAA"/>
    <property type="match status" value="1"/>
</dbReference>
<dbReference type="GO" id="GO:0016887">
    <property type="term" value="F:ATP hydrolysis activity"/>
    <property type="evidence" value="ECO:0007669"/>
    <property type="project" value="InterPro"/>
</dbReference>
<dbReference type="GO" id="GO:0042626">
    <property type="term" value="F:ATPase-coupled transmembrane transporter activity"/>
    <property type="evidence" value="ECO:0007669"/>
    <property type="project" value="TreeGrafter"/>
</dbReference>
<dbReference type="InterPro" id="IPR003593">
    <property type="entry name" value="AAA+_ATPase"/>
</dbReference>
<dbReference type="PANTHER" id="PTHR24223">
    <property type="entry name" value="ATP-BINDING CASSETTE SUB-FAMILY C"/>
    <property type="match status" value="1"/>
</dbReference>
<dbReference type="InterPro" id="IPR027417">
    <property type="entry name" value="P-loop_NTPase"/>
</dbReference>
<dbReference type="EMBL" id="JAUDZG010000006">
    <property type="protein sequence ID" value="KAK3302861.1"/>
    <property type="molecule type" value="Genomic_DNA"/>
</dbReference>
<evidence type="ECO:0000256" key="2">
    <source>
        <dbReference type="ARBA" id="ARBA00022840"/>
    </source>
</evidence>
<evidence type="ECO:0000256" key="1">
    <source>
        <dbReference type="ARBA" id="ARBA00022741"/>
    </source>
</evidence>
<dbReference type="RefSeq" id="XP_062718641.1">
    <property type="nucleotide sequence ID" value="XM_062870501.1"/>
</dbReference>
<dbReference type="Proteomes" id="UP001273166">
    <property type="component" value="Unassembled WGS sequence"/>
</dbReference>
<evidence type="ECO:0000313" key="5">
    <source>
        <dbReference type="Proteomes" id="UP001273166"/>
    </source>
</evidence>
<dbReference type="GeneID" id="87889330"/>
<accession>A0AAJ0GMW5</accession>
<protein>
    <submittedName>
        <fullName evidence="4">P-loop containing nucleoside triphosphate hydrolase protein</fullName>
    </submittedName>
</protein>
<dbReference type="Pfam" id="PF00005">
    <property type="entry name" value="ABC_tran"/>
    <property type="match status" value="1"/>
</dbReference>
<organism evidence="4 5">
    <name type="scientific">Chaetomium strumarium</name>
    <dbReference type="NCBI Taxonomy" id="1170767"/>
    <lineage>
        <taxon>Eukaryota</taxon>
        <taxon>Fungi</taxon>
        <taxon>Dikarya</taxon>
        <taxon>Ascomycota</taxon>
        <taxon>Pezizomycotina</taxon>
        <taxon>Sordariomycetes</taxon>
        <taxon>Sordariomycetidae</taxon>
        <taxon>Sordariales</taxon>
        <taxon>Chaetomiaceae</taxon>
        <taxon>Chaetomium</taxon>
    </lineage>
</organism>
<keyword evidence="5" id="KW-1185">Reference proteome</keyword>
<keyword evidence="4" id="KW-0378">Hydrolase</keyword>
<reference evidence="4" key="2">
    <citation type="submission" date="2023-06" db="EMBL/GenBank/DDBJ databases">
        <authorList>
            <consortium name="Lawrence Berkeley National Laboratory"/>
            <person name="Mondo S.J."/>
            <person name="Hensen N."/>
            <person name="Bonometti L."/>
            <person name="Westerberg I."/>
            <person name="Brannstrom I.O."/>
            <person name="Guillou S."/>
            <person name="Cros-Aarteil S."/>
            <person name="Calhoun S."/>
            <person name="Haridas S."/>
            <person name="Kuo A."/>
            <person name="Pangilinan J."/>
            <person name="Riley R."/>
            <person name="Labutti K."/>
            <person name="Andreopoulos B."/>
            <person name="Lipzen A."/>
            <person name="Chen C."/>
            <person name="Yanf M."/>
            <person name="Daum C."/>
            <person name="Ng V."/>
            <person name="Clum A."/>
            <person name="Steindorff A."/>
            <person name="Ohm R."/>
            <person name="Martin F."/>
            <person name="Silar P."/>
            <person name="Natvig D."/>
            <person name="Lalanne C."/>
            <person name="Gautier V."/>
            <person name="Ament-Velasquez S.L."/>
            <person name="Kruys A."/>
            <person name="Hutchinson M.I."/>
            <person name="Powell A.J."/>
            <person name="Barry K."/>
            <person name="Miller A.N."/>
            <person name="Grigoriev I.V."/>
            <person name="Debuchy R."/>
            <person name="Gladieux P."/>
            <person name="Thoren M.H."/>
            <person name="Johannesson H."/>
        </authorList>
    </citation>
    <scope>NUCLEOTIDE SEQUENCE</scope>
    <source>
        <strain evidence="4">CBS 333.67</strain>
    </source>
</reference>
<feature type="domain" description="ABC transporter" evidence="3">
    <location>
        <begin position="2"/>
        <end position="196"/>
    </location>
</feature>
<evidence type="ECO:0000259" key="3">
    <source>
        <dbReference type="PROSITE" id="PS50893"/>
    </source>
</evidence>
<keyword evidence="1" id="KW-0547">Nucleotide-binding</keyword>
<reference evidence="4" key="1">
    <citation type="journal article" date="2023" name="Mol. Phylogenet. Evol.">
        <title>Genome-scale phylogeny and comparative genomics of the fungal order Sordariales.</title>
        <authorList>
            <person name="Hensen N."/>
            <person name="Bonometti L."/>
            <person name="Westerberg I."/>
            <person name="Brannstrom I.O."/>
            <person name="Guillou S."/>
            <person name="Cros-Aarteil S."/>
            <person name="Calhoun S."/>
            <person name="Haridas S."/>
            <person name="Kuo A."/>
            <person name="Mondo S."/>
            <person name="Pangilinan J."/>
            <person name="Riley R."/>
            <person name="LaButti K."/>
            <person name="Andreopoulos B."/>
            <person name="Lipzen A."/>
            <person name="Chen C."/>
            <person name="Yan M."/>
            <person name="Daum C."/>
            <person name="Ng V."/>
            <person name="Clum A."/>
            <person name="Steindorff A."/>
            <person name="Ohm R.A."/>
            <person name="Martin F."/>
            <person name="Silar P."/>
            <person name="Natvig D.O."/>
            <person name="Lalanne C."/>
            <person name="Gautier V."/>
            <person name="Ament-Velasquez S.L."/>
            <person name="Kruys A."/>
            <person name="Hutchinson M.I."/>
            <person name="Powell A.J."/>
            <person name="Barry K."/>
            <person name="Miller A.N."/>
            <person name="Grigoriev I.V."/>
            <person name="Debuchy R."/>
            <person name="Gladieux P."/>
            <person name="Hiltunen Thoren M."/>
            <person name="Johannesson H."/>
        </authorList>
    </citation>
    <scope>NUCLEOTIDE SEQUENCE</scope>
    <source>
        <strain evidence="4">CBS 333.67</strain>
    </source>
</reference>
<dbReference type="InterPro" id="IPR003439">
    <property type="entry name" value="ABC_transporter-like_ATP-bd"/>
</dbReference>
<dbReference type="AlphaFoldDB" id="A0AAJ0GMW5"/>
<dbReference type="PANTHER" id="PTHR24223:SF404">
    <property type="entry name" value="ABC MULTIDRUG TRANSPORTER (EUROFUNG)-RELATED"/>
    <property type="match status" value="1"/>
</dbReference>
<sequence>MLRPHNNLVLSDIALRVAPGEKLAICGASGSGKTSLIMTLLRMTDLHQGVITIDGVDIAALAGNDVPAKLNVIPREPFFMPGTVRFNLDPEGRVSDDAIETALRRLLALARALLMPSRILVLDEATSSVDDKTEAIMQEVIDTEWRQRKVISVLHRFAHIRWFDRVAVLSSGRLVECDTPQVLLGRPSAFRELYHAFNYIRGIVDGFIY</sequence>
<keyword evidence="2" id="KW-0067">ATP-binding</keyword>
<name>A0AAJ0GMW5_9PEZI</name>
<comment type="caution">
    <text evidence="4">The sequence shown here is derived from an EMBL/GenBank/DDBJ whole genome shotgun (WGS) entry which is preliminary data.</text>
</comment>
<dbReference type="GO" id="GO:0016020">
    <property type="term" value="C:membrane"/>
    <property type="evidence" value="ECO:0007669"/>
    <property type="project" value="TreeGrafter"/>
</dbReference>
<dbReference type="SUPFAM" id="SSF52540">
    <property type="entry name" value="P-loop containing nucleoside triphosphate hydrolases"/>
    <property type="match status" value="1"/>
</dbReference>
<gene>
    <name evidence="4" type="ORF">B0T15DRAFT_559274</name>
</gene>
<dbReference type="PROSITE" id="PS50893">
    <property type="entry name" value="ABC_TRANSPORTER_2"/>
    <property type="match status" value="1"/>
</dbReference>
<evidence type="ECO:0000313" key="4">
    <source>
        <dbReference type="EMBL" id="KAK3302861.1"/>
    </source>
</evidence>
<dbReference type="Gene3D" id="3.40.50.300">
    <property type="entry name" value="P-loop containing nucleotide triphosphate hydrolases"/>
    <property type="match status" value="2"/>
</dbReference>